<evidence type="ECO:0000313" key="2">
    <source>
        <dbReference type="EnsemblFungi" id="EJT69641"/>
    </source>
</evidence>
<evidence type="ECO:0000313" key="1">
    <source>
        <dbReference type="EMBL" id="EJT69641.1"/>
    </source>
</evidence>
<proteinExistence type="predicted"/>
<sequence length="136" mass="14547">MRVDLGARGGDGLQYLNTMQERGRAYHDPPKQGGMKARDPALPLVRREFCSYVAQGLREGLRRLDGGQVGAQRAILTEWSAGPLDEHVDGVFVSGERFESVARLNGTPVGRNATGSECVGGYGGHVELINGLLPGT</sequence>
<dbReference type="VEuPathDB" id="FungiDB:GGTG_12525"/>
<dbReference type="EMBL" id="GL385403">
    <property type="protein sequence ID" value="EJT69641.1"/>
    <property type="molecule type" value="Genomic_DNA"/>
</dbReference>
<dbReference type="EnsemblFungi" id="EJT69641">
    <property type="protein sequence ID" value="EJT69641"/>
    <property type="gene ID" value="GGTG_12525"/>
</dbReference>
<accession>J3PGA1</accession>
<keyword evidence="3" id="KW-1185">Reference proteome</keyword>
<evidence type="ECO:0000313" key="3">
    <source>
        <dbReference type="Proteomes" id="UP000006039"/>
    </source>
</evidence>
<reference evidence="2" key="4">
    <citation type="journal article" date="2015" name="G3 (Bethesda)">
        <title>Genome sequences of three phytopathogenic species of the Magnaporthaceae family of fungi.</title>
        <authorList>
            <person name="Okagaki L.H."/>
            <person name="Nunes C.C."/>
            <person name="Sailsbery J."/>
            <person name="Clay B."/>
            <person name="Brown D."/>
            <person name="John T."/>
            <person name="Oh Y."/>
            <person name="Young N."/>
            <person name="Fitzgerald M."/>
            <person name="Haas B.J."/>
            <person name="Zeng Q."/>
            <person name="Young S."/>
            <person name="Adiconis X."/>
            <person name="Fan L."/>
            <person name="Levin J.Z."/>
            <person name="Mitchell T.K."/>
            <person name="Okubara P.A."/>
            <person name="Farman M.L."/>
            <person name="Kohn L.M."/>
            <person name="Birren B."/>
            <person name="Ma L.-J."/>
            <person name="Dean R.A."/>
        </authorList>
    </citation>
    <scope>NUCLEOTIDE SEQUENCE</scope>
    <source>
        <strain evidence="2">R3-111a-1</strain>
    </source>
</reference>
<dbReference type="GeneID" id="20352983"/>
<gene>
    <name evidence="2" type="primary">20352983</name>
    <name evidence="1" type="ORF">GGTG_12525</name>
</gene>
<dbReference type="HOGENOM" id="CLU_1875579_0_0_1"/>
<reference evidence="2" key="5">
    <citation type="submission" date="2018-04" db="UniProtKB">
        <authorList>
            <consortium name="EnsemblFungi"/>
        </authorList>
    </citation>
    <scope>IDENTIFICATION</scope>
    <source>
        <strain evidence="2">R3-111a-1</strain>
    </source>
</reference>
<name>J3PGA1_GAET3</name>
<organism evidence="1">
    <name type="scientific">Gaeumannomyces tritici (strain R3-111a-1)</name>
    <name type="common">Wheat and barley take-all root rot fungus</name>
    <name type="synonym">Gaeumannomyces graminis var. tritici</name>
    <dbReference type="NCBI Taxonomy" id="644352"/>
    <lineage>
        <taxon>Eukaryota</taxon>
        <taxon>Fungi</taxon>
        <taxon>Dikarya</taxon>
        <taxon>Ascomycota</taxon>
        <taxon>Pezizomycotina</taxon>
        <taxon>Sordariomycetes</taxon>
        <taxon>Sordariomycetidae</taxon>
        <taxon>Magnaporthales</taxon>
        <taxon>Magnaporthaceae</taxon>
        <taxon>Gaeumannomyces</taxon>
    </lineage>
</organism>
<dbReference type="AlphaFoldDB" id="J3PGA1"/>
<protein>
    <submittedName>
        <fullName evidence="1 2">Uncharacterized protein</fullName>
    </submittedName>
</protein>
<dbReference type="RefSeq" id="XP_009228689.1">
    <property type="nucleotide sequence ID" value="XM_009230425.1"/>
</dbReference>
<reference evidence="1" key="3">
    <citation type="submission" date="2010-09" db="EMBL/GenBank/DDBJ databases">
        <title>Annotation of Gaeumannomyces graminis var. tritici R3-111a-1.</title>
        <authorList>
            <consortium name="The Broad Institute Genome Sequencing Platform"/>
            <person name="Ma L.-J."/>
            <person name="Dead R."/>
            <person name="Young S.K."/>
            <person name="Zeng Q."/>
            <person name="Gargeya S."/>
            <person name="Fitzgerald M."/>
            <person name="Haas B."/>
            <person name="Abouelleil A."/>
            <person name="Alvarado L."/>
            <person name="Arachchi H.M."/>
            <person name="Berlin A."/>
            <person name="Brown A."/>
            <person name="Chapman S.B."/>
            <person name="Chen Z."/>
            <person name="Dunbar C."/>
            <person name="Freedman E."/>
            <person name="Gearin G."/>
            <person name="Gellesch M."/>
            <person name="Goldberg J."/>
            <person name="Griggs A."/>
            <person name="Gujja S."/>
            <person name="Heiman D."/>
            <person name="Howarth C."/>
            <person name="Larson L."/>
            <person name="Lui A."/>
            <person name="MacDonald P.J.P."/>
            <person name="Mehta T."/>
            <person name="Montmayeur A."/>
            <person name="Murphy C."/>
            <person name="Neiman D."/>
            <person name="Pearson M."/>
            <person name="Priest M."/>
            <person name="Roberts A."/>
            <person name="Saif S."/>
            <person name="Shea T."/>
            <person name="Shenoy N."/>
            <person name="Sisk P."/>
            <person name="Stolte C."/>
            <person name="Sykes S."/>
            <person name="Yandava C."/>
            <person name="Wortman J."/>
            <person name="Nusbaum C."/>
            <person name="Birren B."/>
        </authorList>
    </citation>
    <scope>NUCLEOTIDE SEQUENCE</scope>
    <source>
        <strain evidence="1">R3-111a-1</strain>
    </source>
</reference>
<dbReference type="Proteomes" id="UP000006039">
    <property type="component" value="Unassembled WGS sequence"/>
</dbReference>
<reference evidence="1" key="2">
    <citation type="submission" date="2010-07" db="EMBL/GenBank/DDBJ databases">
        <authorList>
            <consortium name="The Broad Institute Genome Sequencing Platform"/>
            <consortium name="Broad Institute Genome Sequencing Center for Infectious Disease"/>
            <person name="Ma L.-J."/>
            <person name="Dead R."/>
            <person name="Young S."/>
            <person name="Zeng Q."/>
            <person name="Koehrsen M."/>
            <person name="Alvarado L."/>
            <person name="Berlin A."/>
            <person name="Chapman S.B."/>
            <person name="Chen Z."/>
            <person name="Freedman E."/>
            <person name="Gellesch M."/>
            <person name="Goldberg J."/>
            <person name="Griggs A."/>
            <person name="Gujja S."/>
            <person name="Heilman E.R."/>
            <person name="Heiman D."/>
            <person name="Hepburn T."/>
            <person name="Howarth C."/>
            <person name="Jen D."/>
            <person name="Larson L."/>
            <person name="Mehta T."/>
            <person name="Neiman D."/>
            <person name="Pearson M."/>
            <person name="Roberts A."/>
            <person name="Saif S."/>
            <person name="Shea T."/>
            <person name="Shenoy N."/>
            <person name="Sisk P."/>
            <person name="Stolte C."/>
            <person name="Sykes S."/>
            <person name="Walk T."/>
            <person name="White J."/>
            <person name="Yandava C."/>
            <person name="Haas B."/>
            <person name="Nusbaum C."/>
            <person name="Birren B."/>
        </authorList>
    </citation>
    <scope>NUCLEOTIDE SEQUENCE</scope>
    <source>
        <strain evidence="1">R3-111a-1</strain>
    </source>
</reference>
<reference evidence="3" key="1">
    <citation type="submission" date="2010-07" db="EMBL/GenBank/DDBJ databases">
        <title>The genome sequence of Gaeumannomyces graminis var. tritici strain R3-111a-1.</title>
        <authorList>
            <consortium name="The Broad Institute Genome Sequencing Platform"/>
            <person name="Ma L.-J."/>
            <person name="Dead R."/>
            <person name="Young S."/>
            <person name="Zeng Q."/>
            <person name="Koehrsen M."/>
            <person name="Alvarado L."/>
            <person name="Berlin A."/>
            <person name="Chapman S.B."/>
            <person name="Chen Z."/>
            <person name="Freedman E."/>
            <person name="Gellesch M."/>
            <person name="Goldberg J."/>
            <person name="Griggs A."/>
            <person name="Gujja S."/>
            <person name="Heilman E.R."/>
            <person name="Heiman D."/>
            <person name="Hepburn T."/>
            <person name="Howarth C."/>
            <person name="Jen D."/>
            <person name="Larson L."/>
            <person name="Mehta T."/>
            <person name="Neiman D."/>
            <person name="Pearson M."/>
            <person name="Roberts A."/>
            <person name="Saif S."/>
            <person name="Shea T."/>
            <person name="Shenoy N."/>
            <person name="Sisk P."/>
            <person name="Stolte C."/>
            <person name="Sykes S."/>
            <person name="Walk T."/>
            <person name="White J."/>
            <person name="Yandava C."/>
            <person name="Haas B."/>
            <person name="Nusbaum C."/>
            <person name="Birren B."/>
        </authorList>
    </citation>
    <scope>NUCLEOTIDE SEQUENCE [LARGE SCALE GENOMIC DNA]</scope>
    <source>
        <strain evidence="3">R3-111a-1</strain>
    </source>
</reference>